<evidence type="ECO:0000313" key="3">
    <source>
        <dbReference type="EMBL" id="SKZ12850.1"/>
    </source>
</evidence>
<accession>A0AB38DHV8</accession>
<reference evidence="3 4" key="1">
    <citation type="submission" date="2016-11" db="EMBL/GenBank/DDBJ databases">
        <authorList>
            <consortium name="Pathogen Informatics"/>
        </authorList>
    </citation>
    <scope>NUCLEOTIDE SEQUENCE [LARGE SCALE GENOMIC DNA]</scope>
    <source>
        <strain evidence="3 4">1168</strain>
    </source>
</reference>
<dbReference type="AlphaFoldDB" id="A0AB38DHV8"/>
<comment type="caution">
    <text evidence="3">The sequence shown here is derived from an EMBL/GenBank/DDBJ whole genome shotgun (WGS) entry which is preliminary data.</text>
</comment>
<feature type="compositionally biased region" description="Gly residues" evidence="1">
    <location>
        <begin position="641"/>
        <end position="654"/>
    </location>
</feature>
<feature type="region of interest" description="Disordered" evidence="1">
    <location>
        <begin position="1"/>
        <end position="23"/>
    </location>
</feature>
<protein>
    <recommendedName>
        <fullName evidence="2">Glycine-rich domain-containing protein</fullName>
    </recommendedName>
</protein>
<feature type="domain" description="Glycine-rich" evidence="2">
    <location>
        <begin position="506"/>
        <end position="727"/>
    </location>
</feature>
<evidence type="ECO:0000313" key="4">
    <source>
        <dbReference type="Proteomes" id="UP000190366"/>
    </source>
</evidence>
<evidence type="ECO:0000256" key="1">
    <source>
        <dbReference type="SAM" id="MobiDB-lite"/>
    </source>
</evidence>
<dbReference type="Proteomes" id="UP000190366">
    <property type="component" value="Unassembled WGS sequence"/>
</dbReference>
<organism evidence="3 4">
    <name type="scientific">Mycobacteroides abscessus subsp. massiliense</name>
    <dbReference type="NCBI Taxonomy" id="1962118"/>
    <lineage>
        <taxon>Bacteria</taxon>
        <taxon>Bacillati</taxon>
        <taxon>Actinomycetota</taxon>
        <taxon>Actinomycetes</taxon>
        <taxon>Mycobacteriales</taxon>
        <taxon>Mycobacteriaceae</taxon>
        <taxon>Mycobacteroides</taxon>
        <taxon>Mycobacteroides abscessus</taxon>
    </lineage>
</organism>
<name>A0AB38DHV8_9MYCO</name>
<feature type="compositionally biased region" description="Low complexity" evidence="1">
    <location>
        <begin position="617"/>
        <end position="640"/>
    </location>
</feature>
<gene>
    <name evidence="3" type="ORF">SAMEA2275630_03688</name>
</gene>
<dbReference type="RefSeq" id="WP_235621595.1">
    <property type="nucleotide sequence ID" value="NZ_CP065272.1"/>
</dbReference>
<proteinExistence type="predicted"/>
<sequence length="728" mass="72694">MTTPGGPGSINPNARFGVTGDSSHGDTVADLQHRLQAAIEGRLKADIKGSQGWKGASDAAFGGLMLRGTPGQPVSISLAIIASLAARLLGINPQTWLVSTDPHENIERILAELKKVPILDDLIELITGVEDGDESDLGTWALGIRNALQGIDLSNPGSILTAIGKAAGQIFKGVIPISWIANVVHDLIGGSGGFLNADSVKTNPFWSWDSVMPGFISGGSIRASANGTQQVMRSEPFPVFPGQTLELRAASQWTGAVATAGSNPVKVGFTPFDAEGNPLADVIRGSLQPSGDHSWQWVPVQDKWPVPPGVAHVSELLILDSGATAGTFRFSNASAWASNLLDLGLVKDLREMVDAIGGTVNSEVADITARLQAITADGKITVTEFEGLIQQAQVAGLVIIQTVLNQIRDVINGLVVTPVNSIVQDFKNWFGLNQNKTQSLNDSGQIAKDAVDGLAGIESNLIDGFKGIYNAWFGGTSGAGTPAEVEETVAAIRTAVQNGYTVDTITSSTTWIKPANITELIVICIPAGLNGSDGTQGNSGSEQTGGLGGLGGGYLAQVLDPSAVASTVPVTIGTPTSPTTSFGAHVSATAGTAGGIASQFGYTATSSTPGSGGKGGAANNQNASKHQDPGTAGTGSAVATGGAGGTPGNPGSPGGSVSTGALTKCGGGGGGGGGGKYGDIGASAGNGGAGGFPGGGGGGGGGASAGISGASKGTGGPGGAAVVFIYYR</sequence>
<feature type="region of interest" description="Disordered" evidence="1">
    <location>
        <begin position="605"/>
        <end position="659"/>
    </location>
</feature>
<dbReference type="EMBL" id="FVQL01000001">
    <property type="protein sequence ID" value="SKZ12850.1"/>
    <property type="molecule type" value="Genomic_DNA"/>
</dbReference>
<dbReference type="Pfam" id="PF21722">
    <property type="entry name" value="Gly_rich_2"/>
    <property type="match status" value="1"/>
</dbReference>
<evidence type="ECO:0000259" key="2">
    <source>
        <dbReference type="Pfam" id="PF21722"/>
    </source>
</evidence>
<dbReference type="InterPro" id="IPR049304">
    <property type="entry name" value="Gly_rich_dom"/>
</dbReference>